<dbReference type="Pfam" id="PF00370">
    <property type="entry name" value="FGGY_N"/>
    <property type="match status" value="1"/>
</dbReference>
<evidence type="ECO:0000256" key="2">
    <source>
        <dbReference type="ARBA" id="ARBA00022679"/>
    </source>
</evidence>
<dbReference type="PANTHER" id="PTHR10196">
    <property type="entry name" value="SUGAR KINASE"/>
    <property type="match status" value="1"/>
</dbReference>
<name>A0A087M320_9HYPH</name>
<evidence type="ECO:0000256" key="5">
    <source>
        <dbReference type="ARBA" id="ARBA00022840"/>
    </source>
</evidence>
<sequence length="465" mass="49281">MKVAAIDQGTTSTRALVIAEGKMPEVVARHRQQQFYPQAGWVEHNPNELLAHIRACLIEAGTVDAIAIANQGESCLAWDALTGEPLSPVIVWQDMRTAPALAEWGEMQRAKVLASSGLPADAYFSASKLAWLLKNCLPVAAAHHAGRLRLGTTDAFFLHNLAGHCVTDITTASRTGLMNIETLDWDAELCAVFGVPLETLPPIVPSMGDFGSINGIPVRASMVDQQAALYGHGCRLPGDAKVTFGTGAFVLAVSDHLVRAPERGILPTIGWSGPDGVTRAVDGGVYDAGSAVEWAKRLGLFSDFAELEAFDRPAAISRNLACVPALSGLAAPHWDRHAGSLFIGMTADTDKRDLCQALLEGIAFLTADVVAALDAETPLGPKFSVDGGLSQSRYFRQVLANATGRTIVTHTVTELTCVGLAQLAAGGALDVDLGQRTEITPEGDWSQNRARFAAAVSKSKGWRAS</sequence>
<keyword evidence="11" id="KW-1185">Reference proteome</keyword>
<dbReference type="PROSITE" id="PS00933">
    <property type="entry name" value="FGGY_KINASES_1"/>
    <property type="match status" value="1"/>
</dbReference>
<dbReference type="GO" id="GO:0004370">
    <property type="term" value="F:glycerol kinase activity"/>
    <property type="evidence" value="ECO:0007669"/>
    <property type="project" value="TreeGrafter"/>
</dbReference>
<dbReference type="GO" id="GO:0019563">
    <property type="term" value="P:glycerol catabolic process"/>
    <property type="evidence" value="ECO:0007669"/>
    <property type="project" value="TreeGrafter"/>
</dbReference>
<dbReference type="Gene3D" id="3.30.420.40">
    <property type="match status" value="2"/>
</dbReference>
<organism evidence="10 11">
    <name type="scientific">Devosia riboflavina</name>
    <dbReference type="NCBI Taxonomy" id="46914"/>
    <lineage>
        <taxon>Bacteria</taxon>
        <taxon>Pseudomonadati</taxon>
        <taxon>Pseudomonadota</taxon>
        <taxon>Alphaproteobacteria</taxon>
        <taxon>Hyphomicrobiales</taxon>
        <taxon>Devosiaceae</taxon>
        <taxon>Devosia</taxon>
    </lineage>
</organism>
<comment type="similarity">
    <text evidence="1 7">Belongs to the FGGY kinase family.</text>
</comment>
<reference evidence="10 11" key="1">
    <citation type="submission" date="2014-08" db="EMBL/GenBank/DDBJ databases">
        <authorList>
            <person name="Hassan Y.I."/>
            <person name="Lepp D."/>
            <person name="Zhou T."/>
        </authorList>
    </citation>
    <scope>NUCLEOTIDE SEQUENCE [LARGE SCALE GENOMIC DNA]</scope>
    <source>
        <strain evidence="10 11">IFO13584</strain>
    </source>
</reference>
<dbReference type="PROSITE" id="PS00445">
    <property type="entry name" value="FGGY_KINASES_2"/>
    <property type="match status" value="1"/>
</dbReference>
<dbReference type="PIRSF" id="PIRSF000538">
    <property type="entry name" value="GlpK"/>
    <property type="match status" value="1"/>
</dbReference>
<protein>
    <recommendedName>
        <fullName evidence="6">ATP:glycerol 3-phosphotransferase</fullName>
    </recommendedName>
</protein>
<evidence type="ECO:0000256" key="7">
    <source>
        <dbReference type="RuleBase" id="RU003733"/>
    </source>
</evidence>
<gene>
    <name evidence="10" type="ORF">JP75_10305</name>
</gene>
<dbReference type="Proteomes" id="UP000028981">
    <property type="component" value="Unassembled WGS sequence"/>
</dbReference>
<keyword evidence="4 7" id="KW-0418">Kinase</keyword>
<evidence type="ECO:0000259" key="9">
    <source>
        <dbReference type="Pfam" id="PF02782"/>
    </source>
</evidence>
<evidence type="ECO:0000256" key="4">
    <source>
        <dbReference type="ARBA" id="ARBA00022777"/>
    </source>
</evidence>
<dbReference type="STRING" id="46914.JP75_10305"/>
<dbReference type="InterPro" id="IPR018483">
    <property type="entry name" value="Carb_kinase_FGGY_CS"/>
</dbReference>
<evidence type="ECO:0000256" key="6">
    <source>
        <dbReference type="ARBA" id="ARBA00043149"/>
    </source>
</evidence>
<proteinExistence type="inferred from homology"/>
<evidence type="ECO:0000259" key="8">
    <source>
        <dbReference type="Pfam" id="PF00370"/>
    </source>
</evidence>
<dbReference type="InterPro" id="IPR018485">
    <property type="entry name" value="FGGY_C"/>
</dbReference>
<dbReference type="RefSeq" id="WP_035082368.1">
    <property type="nucleotide sequence ID" value="NZ_JQGC01000007.1"/>
</dbReference>
<dbReference type="GO" id="GO:0005829">
    <property type="term" value="C:cytosol"/>
    <property type="evidence" value="ECO:0007669"/>
    <property type="project" value="TreeGrafter"/>
</dbReference>
<dbReference type="AlphaFoldDB" id="A0A087M320"/>
<comment type="caution">
    <text evidence="10">The sequence shown here is derived from an EMBL/GenBank/DDBJ whole genome shotgun (WGS) entry which is preliminary data.</text>
</comment>
<dbReference type="EMBL" id="JQGC01000007">
    <property type="protein sequence ID" value="KFL31273.1"/>
    <property type="molecule type" value="Genomic_DNA"/>
</dbReference>
<dbReference type="InterPro" id="IPR043129">
    <property type="entry name" value="ATPase_NBD"/>
</dbReference>
<evidence type="ECO:0000313" key="11">
    <source>
        <dbReference type="Proteomes" id="UP000028981"/>
    </source>
</evidence>
<dbReference type="Pfam" id="PF02782">
    <property type="entry name" value="FGGY_C"/>
    <property type="match status" value="1"/>
</dbReference>
<evidence type="ECO:0000256" key="3">
    <source>
        <dbReference type="ARBA" id="ARBA00022741"/>
    </source>
</evidence>
<feature type="domain" description="Carbohydrate kinase FGGY C-terminal" evidence="9">
    <location>
        <begin position="241"/>
        <end position="425"/>
    </location>
</feature>
<dbReference type="OrthoDB" id="9805576at2"/>
<dbReference type="InterPro" id="IPR000577">
    <property type="entry name" value="Carb_kinase_FGGY"/>
</dbReference>
<evidence type="ECO:0000256" key="1">
    <source>
        <dbReference type="ARBA" id="ARBA00009156"/>
    </source>
</evidence>
<dbReference type="PANTHER" id="PTHR10196:SF69">
    <property type="entry name" value="GLYCEROL KINASE"/>
    <property type="match status" value="1"/>
</dbReference>
<keyword evidence="3" id="KW-0547">Nucleotide-binding</keyword>
<keyword evidence="5" id="KW-0067">ATP-binding</keyword>
<dbReference type="SUPFAM" id="SSF53067">
    <property type="entry name" value="Actin-like ATPase domain"/>
    <property type="match status" value="2"/>
</dbReference>
<keyword evidence="2 7" id="KW-0808">Transferase</keyword>
<dbReference type="InterPro" id="IPR018484">
    <property type="entry name" value="FGGY_N"/>
</dbReference>
<dbReference type="GO" id="GO:0005524">
    <property type="term" value="F:ATP binding"/>
    <property type="evidence" value="ECO:0007669"/>
    <property type="project" value="UniProtKB-KW"/>
</dbReference>
<evidence type="ECO:0000313" key="10">
    <source>
        <dbReference type="EMBL" id="KFL31273.1"/>
    </source>
</evidence>
<accession>A0A087M320</accession>
<feature type="domain" description="Carbohydrate kinase FGGY N-terminal" evidence="8">
    <location>
        <begin position="4"/>
        <end position="214"/>
    </location>
</feature>